<dbReference type="EMBL" id="BLXT01007741">
    <property type="protein sequence ID" value="GFO42053.1"/>
    <property type="molecule type" value="Genomic_DNA"/>
</dbReference>
<evidence type="ECO:0000313" key="2">
    <source>
        <dbReference type="Proteomes" id="UP000735302"/>
    </source>
</evidence>
<protein>
    <submittedName>
        <fullName evidence="1">Pao retrotransposon peptidase superfamily</fullName>
    </submittedName>
</protein>
<reference evidence="1 2" key="1">
    <citation type="journal article" date="2021" name="Elife">
        <title>Chloroplast acquisition without the gene transfer in kleptoplastic sea slugs, Plakobranchus ocellatus.</title>
        <authorList>
            <person name="Maeda T."/>
            <person name="Takahashi S."/>
            <person name="Yoshida T."/>
            <person name="Shimamura S."/>
            <person name="Takaki Y."/>
            <person name="Nagai Y."/>
            <person name="Toyoda A."/>
            <person name="Suzuki Y."/>
            <person name="Arimoto A."/>
            <person name="Ishii H."/>
            <person name="Satoh N."/>
            <person name="Nishiyama T."/>
            <person name="Hasebe M."/>
            <person name="Maruyama T."/>
            <person name="Minagawa J."/>
            <person name="Obokata J."/>
            <person name="Shigenobu S."/>
        </authorList>
    </citation>
    <scope>NUCLEOTIDE SEQUENCE [LARGE SCALE GENOMIC DNA]</scope>
</reference>
<dbReference type="PANTHER" id="PTHR47331">
    <property type="entry name" value="PHD-TYPE DOMAIN-CONTAINING PROTEIN"/>
    <property type="match status" value="1"/>
</dbReference>
<comment type="caution">
    <text evidence="1">The sequence shown here is derived from an EMBL/GenBank/DDBJ whole genome shotgun (WGS) entry which is preliminary data.</text>
</comment>
<proteinExistence type="predicted"/>
<evidence type="ECO:0000313" key="1">
    <source>
        <dbReference type="EMBL" id="GFO42053.1"/>
    </source>
</evidence>
<name>A0AAV4DDC3_9GAST</name>
<dbReference type="AlphaFoldDB" id="A0AAV4DDC3"/>
<dbReference type="Proteomes" id="UP000735302">
    <property type="component" value="Unassembled WGS sequence"/>
</dbReference>
<dbReference type="PANTHER" id="PTHR47331:SF1">
    <property type="entry name" value="GAG-LIKE PROTEIN"/>
    <property type="match status" value="1"/>
</dbReference>
<accession>A0AAV4DDC3</accession>
<gene>
    <name evidence="1" type="ORF">PoB_006855800</name>
</gene>
<organism evidence="1 2">
    <name type="scientific">Plakobranchus ocellatus</name>
    <dbReference type="NCBI Taxonomy" id="259542"/>
    <lineage>
        <taxon>Eukaryota</taxon>
        <taxon>Metazoa</taxon>
        <taxon>Spiralia</taxon>
        <taxon>Lophotrochozoa</taxon>
        <taxon>Mollusca</taxon>
        <taxon>Gastropoda</taxon>
        <taxon>Heterobranchia</taxon>
        <taxon>Euthyneura</taxon>
        <taxon>Panpulmonata</taxon>
        <taxon>Sacoglossa</taxon>
        <taxon>Placobranchoidea</taxon>
        <taxon>Plakobranchidae</taxon>
        <taxon>Plakobranchus</taxon>
    </lineage>
</organism>
<keyword evidence="2" id="KW-1185">Reference proteome</keyword>
<sequence>MDTNEQVRHMRFNRVTFGNASSPFILNAVIKLHLERYEKDRTIAELMTNLYVDDWLTGSESACEDELLGMMARSEVLQQGGFPLTKWTSYSSKVREILHRLFADHDKVVQKILGLTWCTGEDCFKFETAPQASKMYTKPSLLGLISRQFDPLGLLTFFTVSLKIVSKCLENGIAKAWIRGDPCRWKQFVRNRVGEIQSATNPACWHHCPGKENPADLLTRGVKASFLMKSELWLHGPGDTCNEISDEELEVSESDEIALEKETRQNAMLVAPRSSL</sequence>